<organism evidence="12 13">
    <name type="scientific">Nocardioides aquiterrae</name>
    <dbReference type="NCBI Taxonomy" id="203799"/>
    <lineage>
        <taxon>Bacteria</taxon>
        <taxon>Bacillati</taxon>
        <taxon>Actinomycetota</taxon>
        <taxon>Actinomycetes</taxon>
        <taxon>Propionibacteriales</taxon>
        <taxon>Nocardioidaceae</taxon>
        <taxon>Nocardioides</taxon>
    </lineage>
</organism>
<feature type="region of interest" description="Disordered" evidence="9">
    <location>
        <begin position="177"/>
        <end position="198"/>
    </location>
</feature>
<dbReference type="InterPro" id="IPR029035">
    <property type="entry name" value="DHS-like_NAD/FAD-binding_dom"/>
</dbReference>
<dbReference type="EMBL" id="BAAAJE010000006">
    <property type="protein sequence ID" value="GAA1136469.1"/>
    <property type="molecule type" value="Genomic_DNA"/>
</dbReference>
<evidence type="ECO:0000256" key="7">
    <source>
        <dbReference type="ARBA" id="ARBA00022982"/>
    </source>
</evidence>
<evidence type="ECO:0000259" key="11">
    <source>
        <dbReference type="Pfam" id="PF01012"/>
    </source>
</evidence>
<dbReference type="PANTHER" id="PTHR43153">
    <property type="entry name" value="ELECTRON TRANSFER FLAVOPROTEIN ALPHA"/>
    <property type="match status" value="1"/>
</dbReference>
<comment type="cofactor">
    <cofactor evidence="1">
        <name>FAD</name>
        <dbReference type="ChEBI" id="CHEBI:57692"/>
    </cofactor>
</comment>
<evidence type="ECO:0000256" key="9">
    <source>
        <dbReference type="SAM" id="MobiDB-lite"/>
    </source>
</evidence>
<dbReference type="PROSITE" id="PS00696">
    <property type="entry name" value="ETF_ALPHA"/>
    <property type="match status" value="1"/>
</dbReference>
<comment type="function">
    <text evidence="8">The electron transfer flavoprotein serves as a specific electron acceptor for other dehydrogenases. It transfers the electrons to the main respiratory chain via ETF-ubiquinone oxidoreductase (ETF dehydrogenase).</text>
</comment>
<evidence type="ECO:0000313" key="12">
    <source>
        <dbReference type="EMBL" id="GAA1136469.1"/>
    </source>
</evidence>
<protein>
    <submittedName>
        <fullName evidence="12">Electron transfer flavoprotein subunit alpha/FixB family protein</fullName>
    </submittedName>
</protein>
<keyword evidence="5" id="KW-0285">Flavoprotein</keyword>
<comment type="caution">
    <text evidence="12">The sequence shown here is derived from an EMBL/GenBank/DDBJ whole genome shotgun (WGS) entry which is preliminary data.</text>
</comment>
<dbReference type="PANTHER" id="PTHR43153:SF1">
    <property type="entry name" value="ELECTRON TRANSFER FLAVOPROTEIN SUBUNIT ALPHA, MITOCHONDRIAL"/>
    <property type="match status" value="1"/>
</dbReference>
<dbReference type="InterPro" id="IPR001308">
    <property type="entry name" value="ETF_a/FixB"/>
</dbReference>
<feature type="compositionally biased region" description="Low complexity" evidence="9">
    <location>
        <begin position="180"/>
        <end position="189"/>
    </location>
</feature>
<evidence type="ECO:0000256" key="6">
    <source>
        <dbReference type="ARBA" id="ARBA00022827"/>
    </source>
</evidence>
<sequence length="324" mass="32590">MTRRALLVAEPRSGALSAGQLGVLSALAGVAQTVEVLLPVEAEGDAAGLTGVLGRYGAGVVRVVTGLPATAAPRVAVVAALHREQPYDLVAFENSSLSADVAGALAVRLGAGVCWDLVGLDDVAGELVGRCLALGDSTAVDVGWVGGPALALFRTAALDAQELPVAGTPELVAVPPPVEVGPDVSVSEPDGAGETGRSGLDTAEIVVAGGRGLGSADNIALLEELAQVLGGAVAVSMPVVDRGWYPYAHQVGQTGRTVRPRLYLACGISGAVQHRVGMSHSGTVVAINTDPQAPIFDVCDLGVVGDLTSLVPRITALVRERSGA</sequence>
<dbReference type="Pfam" id="PF01012">
    <property type="entry name" value="ETF"/>
    <property type="match status" value="1"/>
</dbReference>
<keyword evidence="7" id="KW-0249">Electron transport</keyword>
<accession>A0ABP4EVH4</accession>
<dbReference type="InterPro" id="IPR018206">
    <property type="entry name" value="ETF_asu_C_CS"/>
</dbReference>
<feature type="domain" description="Electron transfer flavoprotein alpha/beta-subunit N-terminal" evidence="11">
    <location>
        <begin position="33"/>
        <end position="176"/>
    </location>
</feature>
<keyword evidence="4" id="KW-0813">Transport</keyword>
<dbReference type="SUPFAM" id="SSF52402">
    <property type="entry name" value="Adenine nucleotide alpha hydrolases-like"/>
    <property type="match status" value="1"/>
</dbReference>
<name>A0ABP4EVH4_9ACTN</name>
<keyword evidence="6" id="KW-0274">FAD</keyword>
<dbReference type="InterPro" id="IPR014731">
    <property type="entry name" value="ETF_asu_C"/>
</dbReference>
<dbReference type="RefSeq" id="WP_343906938.1">
    <property type="nucleotide sequence ID" value="NZ_BAAAJE010000006.1"/>
</dbReference>
<proteinExistence type="inferred from homology"/>
<dbReference type="Pfam" id="PF00766">
    <property type="entry name" value="ETF_alpha"/>
    <property type="match status" value="1"/>
</dbReference>
<evidence type="ECO:0000256" key="2">
    <source>
        <dbReference type="ARBA" id="ARBA00005817"/>
    </source>
</evidence>
<evidence type="ECO:0000256" key="4">
    <source>
        <dbReference type="ARBA" id="ARBA00022448"/>
    </source>
</evidence>
<keyword evidence="13" id="KW-1185">Reference proteome</keyword>
<comment type="subunit">
    <text evidence="3">Heterodimer of an alpha and a beta subunit.</text>
</comment>
<evidence type="ECO:0000259" key="10">
    <source>
        <dbReference type="Pfam" id="PF00766"/>
    </source>
</evidence>
<dbReference type="InterPro" id="IPR014730">
    <property type="entry name" value="ETF_a/b_N"/>
</dbReference>
<evidence type="ECO:0000256" key="3">
    <source>
        <dbReference type="ARBA" id="ARBA00011355"/>
    </source>
</evidence>
<reference evidence="13" key="1">
    <citation type="journal article" date="2019" name="Int. J. Syst. Evol. Microbiol.">
        <title>The Global Catalogue of Microorganisms (GCM) 10K type strain sequencing project: providing services to taxonomists for standard genome sequencing and annotation.</title>
        <authorList>
            <consortium name="The Broad Institute Genomics Platform"/>
            <consortium name="The Broad Institute Genome Sequencing Center for Infectious Disease"/>
            <person name="Wu L."/>
            <person name="Ma J."/>
        </authorList>
    </citation>
    <scope>NUCLEOTIDE SEQUENCE [LARGE SCALE GENOMIC DNA]</scope>
    <source>
        <strain evidence="13">JCM 11813</strain>
    </source>
</reference>
<comment type="similarity">
    <text evidence="2">Belongs to the ETF alpha-subunit/FixB family.</text>
</comment>
<evidence type="ECO:0000256" key="1">
    <source>
        <dbReference type="ARBA" id="ARBA00001974"/>
    </source>
</evidence>
<feature type="domain" description="Electron transfer flavoprotein alpha subunit C-terminal" evidence="10">
    <location>
        <begin position="200"/>
        <end position="279"/>
    </location>
</feature>
<evidence type="ECO:0000256" key="8">
    <source>
        <dbReference type="ARBA" id="ARBA00025649"/>
    </source>
</evidence>
<gene>
    <name evidence="12" type="ORF">GCM10009606_15710</name>
</gene>
<dbReference type="Proteomes" id="UP001499979">
    <property type="component" value="Unassembled WGS sequence"/>
</dbReference>
<dbReference type="InterPro" id="IPR014729">
    <property type="entry name" value="Rossmann-like_a/b/a_fold"/>
</dbReference>
<evidence type="ECO:0000256" key="5">
    <source>
        <dbReference type="ARBA" id="ARBA00022630"/>
    </source>
</evidence>
<dbReference type="Gene3D" id="3.40.50.1220">
    <property type="entry name" value="TPP-binding domain"/>
    <property type="match status" value="1"/>
</dbReference>
<dbReference type="PIRSF" id="PIRSF000089">
    <property type="entry name" value="Electra_flavoP_a"/>
    <property type="match status" value="1"/>
</dbReference>
<evidence type="ECO:0000313" key="13">
    <source>
        <dbReference type="Proteomes" id="UP001499979"/>
    </source>
</evidence>
<dbReference type="Gene3D" id="3.40.50.620">
    <property type="entry name" value="HUPs"/>
    <property type="match status" value="1"/>
</dbReference>
<dbReference type="SUPFAM" id="SSF52467">
    <property type="entry name" value="DHS-like NAD/FAD-binding domain"/>
    <property type="match status" value="1"/>
</dbReference>